<proteinExistence type="predicted"/>
<protein>
    <submittedName>
        <fullName evidence="1">Uncharacterized protein</fullName>
    </submittedName>
</protein>
<comment type="caution">
    <text evidence="1">The sequence shown here is derived from an EMBL/GenBank/DDBJ whole genome shotgun (WGS) entry which is preliminary data.</text>
</comment>
<accession>A0A4R3MA59</accession>
<dbReference type="EMBL" id="SMAI01000001">
    <property type="protein sequence ID" value="TCT08285.1"/>
    <property type="molecule type" value="Genomic_DNA"/>
</dbReference>
<evidence type="ECO:0000313" key="1">
    <source>
        <dbReference type="EMBL" id="TCT08285.1"/>
    </source>
</evidence>
<reference evidence="1 2" key="1">
    <citation type="submission" date="2019-03" db="EMBL/GenBank/DDBJ databases">
        <title>Genomic Encyclopedia of Type Strains, Phase IV (KMG-IV): sequencing the most valuable type-strain genomes for metagenomic binning, comparative biology and taxonomic classification.</title>
        <authorList>
            <person name="Goeker M."/>
        </authorList>
    </citation>
    <scope>NUCLEOTIDE SEQUENCE [LARGE SCALE GENOMIC DNA]</scope>
    <source>
        <strain evidence="1 2">DSM 9035</strain>
    </source>
</reference>
<dbReference type="Proteomes" id="UP000294664">
    <property type="component" value="Unassembled WGS sequence"/>
</dbReference>
<evidence type="ECO:0000313" key="2">
    <source>
        <dbReference type="Proteomes" id="UP000294664"/>
    </source>
</evidence>
<name>A0A4R3MA59_9HYPH</name>
<gene>
    <name evidence="1" type="ORF">EDC64_101808</name>
</gene>
<sequence length="39" mass="4034">MLRKLAVTAGLVTILGVAAYFAPQEAQAAGLLPAFFLTV</sequence>
<organism evidence="1 2">
    <name type="scientific">Aquabacter spiritensis</name>
    <dbReference type="NCBI Taxonomy" id="933073"/>
    <lineage>
        <taxon>Bacteria</taxon>
        <taxon>Pseudomonadati</taxon>
        <taxon>Pseudomonadota</taxon>
        <taxon>Alphaproteobacteria</taxon>
        <taxon>Hyphomicrobiales</taxon>
        <taxon>Xanthobacteraceae</taxon>
        <taxon>Aquabacter</taxon>
    </lineage>
</organism>
<keyword evidence="2" id="KW-1185">Reference proteome</keyword>
<dbReference type="AlphaFoldDB" id="A0A4R3MA59"/>